<dbReference type="InterPro" id="IPR005135">
    <property type="entry name" value="Endo/exonuclease/phosphatase"/>
</dbReference>
<accession>A0A2J7PDM0</accession>
<dbReference type="InterPro" id="IPR000477">
    <property type="entry name" value="RT_dom"/>
</dbReference>
<dbReference type="InParanoid" id="A0A2J7PDM0"/>
<dbReference type="PROSITE" id="PS50878">
    <property type="entry name" value="RT_POL"/>
    <property type="match status" value="1"/>
</dbReference>
<dbReference type="Pfam" id="PF14529">
    <property type="entry name" value="Exo_endo_phos_2"/>
    <property type="match status" value="1"/>
</dbReference>
<name>A0A2J7PDM0_9NEOP</name>
<dbReference type="SUPFAM" id="SSF56219">
    <property type="entry name" value="DNase I-like"/>
    <property type="match status" value="1"/>
</dbReference>
<evidence type="ECO:0000259" key="1">
    <source>
        <dbReference type="PROSITE" id="PS50878"/>
    </source>
</evidence>
<comment type="caution">
    <text evidence="2">The sequence shown here is derived from an EMBL/GenBank/DDBJ whole genome shotgun (WGS) entry which is preliminary data.</text>
</comment>
<gene>
    <name evidence="2" type="ORF">B7P43_G01683</name>
</gene>
<dbReference type="InterPro" id="IPR036691">
    <property type="entry name" value="Endo/exonu/phosph_ase_sf"/>
</dbReference>
<keyword evidence="2" id="KW-0548">Nucleotidyltransferase</keyword>
<dbReference type="SUPFAM" id="SSF56672">
    <property type="entry name" value="DNA/RNA polymerases"/>
    <property type="match status" value="1"/>
</dbReference>
<organism evidence="2 3">
    <name type="scientific">Cryptotermes secundus</name>
    <dbReference type="NCBI Taxonomy" id="105785"/>
    <lineage>
        <taxon>Eukaryota</taxon>
        <taxon>Metazoa</taxon>
        <taxon>Ecdysozoa</taxon>
        <taxon>Arthropoda</taxon>
        <taxon>Hexapoda</taxon>
        <taxon>Insecta</taxon>
        <taxon>Pterygota</taxon>
        <taxon>Neoptera</taxon>
        <taxon>Polyneoptera</taxon>
        <taxon>Dictyoptera</taxon>
        <taxon>Blattodea</taxon>
        <taxon>Blattoidea</taxon>
        <taxon>Termitoidae</taxon>
        <taxon>Kalotermitidae</taxon>
        <taxon>Cryptotermitinae</taxon>
        <taxon>Cryptotermes</taxon>
    </lineage>
</organism>
<proteinExistence type="predicted"/>
<dbReference type="EMBL" id="NEVH01026386">
    <property type="protein sequence ID" value="PNF14434.1"/>
    <property type="molecule type" value="Genomic_DNA"/>
</dbReference>
<dbReference type="InterPro" id="IPR052560">
    <property type="entry name" value="RdDP_mobile_element"/>
</dbReference>
<dbReference type="Proteomes" id="UP000235965">
    <property type="component" value="Unassembled WGS sequence"/>
</dbReference>
<feature type="domain" description="Reverse transcriptase" evidence="1">
    <location>
        <begin position="446"/>
        <end position="712"/>
    </location>
</feature>
<dbReference type="PANTHER" id="PTHR36688:SF2">
    <property type="entry name" value="ENDONUCLEASE_EXONUCLEASE_PHOSPHATASE DOMAIN-CONTAINING PROTEIN"/>
    <property type="match status" value="1"/>
</dbReference>
<dbReference type="Gene3D" id="3.60.10.10">
    <property type="entry name" value="Endonuclease/exonuclease/phosphatase"/>
    <property type="match status" value="1"/>
</dbReference>
<protein>
    <submittedName>
        <fullName evidence="2">Putative RNA-directed DNA polymerase from transposon X-element</fullName>
    </submittedName>
</protein>
<reference evidence="2 3" key="1">
    <citation type="submission" date="2017-12" db="EMBL/GenBank/DDBJ databases">
        <title>Hemimetabolous genomes reveal molecular basis of termite eusociality.</title>
        <authorList>
            <person name="Harrison M.C."/>
            <person name="Jongepier E."/>
            <person name="Robertson H.M."/>
            <person name="Arning N."/>
            <person name="Bitard-Feildel T."/>
            <person name="Chao H."/>
            <person name="Childers C.P."/>
            <person name="Dinh H."/>
            <person name="Doddapaneni H."/>
            <person name="Dugan S."/>
            <person name="Gowin J."/>
            <person name="Greiner C."/>
            <person name="Han Y."/>
            <person name="Hu H."/>
            <person name="Hughes D.S.T."/>
            <person name="Huylmans A.-K."/>
            <person name="Kemena C."/>
            <person name="Kremer L.P.M."/>
            <person name="Lee S.L."/>
            <person name="Lopez-Ezquerra A."/>
            <person name="Mallet L."/>
            <person name="Monroy-Kuhn J.M."/>
            <person name="Moser A."/>
            <person name="Murali S.C."/>
            <person name="Muzny D.M."/>
            <person name="Otani S."/>
            <person name="Piulachs M.-D."/>
            <person name="Poelchau M."/>
            <person name="Qu J."/>
            <person name="Schaub F."/>
            <person name="Wada-Katsumata A."/>
            <person name="Worley K.C."/>
            <person name="Xie Q."/>
            <person name="Ylla G."/>
            <person name="Poulsen M."/>
            <person name="Gibbs R.A."/>
            <person name="Schal C."/>
            <person name="Richards S."/>
            <person name="Belles X."/>
            <person name="Korb J."/>
            <person name="Bornberg-Bauer E."/>
        </authorList>
    </citation>
    <scope>NUCLEOTIDE SEQUENCE [LARGE SCALE GENOMIC DNA]</scope>
    <source>
        <tissue evidence="2">Whole body</tissue>
    </source>
</reference>
<dbReference type="CDD" id="cd01650">
    <property type="entry name" value="RT_nLTR_like"/>
    <property type="match status" value="1"/>
</dbReference>
<keyword evidence="2" id="KW-0808">Transferase</keyword>
<keyword evidence="2" id="KW-0695">RNA-directed DNA polymerase</keyword>
<sequence length="859" mass="99715">MNKVDILLISESHATNRTVIKIPNYTVYYANHPDGRGHGGSAIIIKNSLRHHELNPYITDKIQSAKVKIQTTIWTLTIAAIYSPPKHKITTQEYQQYFNTLGSHFIAAGDWNAKHTTWGSRLTTLKGNMLLRAIQQNNLDYLSTGEPTYWPADRNRIPDLLDFAITKKIPSTHCDIKSSFDLSSDHSPIIITVSTEILTKETVPHLCTKKTNWEKYQEYINQRIKPNTRLKEHDEIEKAVHDFTVLLQKAAWNATPPHCQKTIENNLPLRIKEMVLEKRRARRIWQTTRNPNDKRYLNRLTHKLHATIQDFNNETFEYYITNLEPNDHSLWRATKKLKRPTTPIAPLRREDGTWARSNSEKAQIYAEHLVRTFTPLNNQEDEEINSYLDSPCQLSPPIRTITPNEVITQIKITNSHKTPGHDLIVGETLKHLPRKAIVFLTTLYNRMLHLSYFPEQWKFAQIIMIAKPGKPPTEATSYRPISLLPVLSKIFERLLQNRILELSNPDNLIPIHQFGFREGHSTIQQCHRIVHAIRDGLENKKVCAAVFLDIQQAFDKVWHQGLLYKIKKIMPSQLFLLLKSYLSNRYFDIKTTKVETNYYPIKAGVPQGSVLGPLLYLLYTADIPTANETTMATFADDTAILALDQNPIAASKKLQNHLNILQHWLNKWKIKVNNDKSVHINFTTRSTESPQPMLNGEFIPRKNEVKYLGLHLDQKLTWKAHIKAKKLQLNIKTNKMNWLIGKKSKLSLDNKLIIYKVILKPIWTYGIELWGCAKPTNIKILQNYQSKILRIMTNAPWYVSNQTLHEDLKIPYIKEVIHSQAAKYRNRNTNHKNKLINQLISDQTVPRRLKRQWPEDLVK</sequence>
<dbReference type="STRING" id="105785.A0A2J7PDM0"/>
<dbReference type="PANTHER" id="PTHR36688">
    <property type="entry name" value="ENDO/EXONUCLEASE/PHOSPHATASE DOMAIN-CONTAINING PROTEIN"/>
    <property type="match status" value="1"/>
</dbReference>
<dbReference type="InterPro" id="IPR043502">
    <property type="entry name" value="DNA/RNA_pol_sf"/>
</dbReference>
<evidence type="ECO:0000313" key="2">
    <source>
        <dbReference type="EMBL" id="PNF14434.1"/>
    </source>
</evidence>
<dbReference type="GO" id="GO:0003964">
    <property type="term" value="F:RNA-directed DNA polymerase activity"/>
    <property type="evidence" value="ECO:0007669"/>
    <property type="project" value="UniProtKB-KW"/>
</dbReference>
<evidence type="ECO:0000313" key="3">
    <source>
        <dbReference type="Proteomes" id="UP000235965"/>
    </source>
</evidence>
<dbReference type="Pfam" id="PF00078">
    <property type="entry name" value="RVT_1"/>
    <property type="match status" value="1"/>
</dbReference>
<keyword evidence="3" id="KW-1185">Reference proteome</keyword>
<dbReference type="AlphaFoldDB" id="A0A2J7PDM0"/>